<dbReference type="PANTHER" id="PTHR42855">
    <property type="entry name" value="ABC TRANSPORTER ATP-BINDING SUBUNIT"/>
    <property type="match status" value="1"/>
</dbReference>
<organism evidence="4 5">
    <name type="scientific">Thermotalea metallivorans</name>
    <dbReference type="NCBI Taxonomy" id="520762"/>
    <lineage>
        <taxon>Bacteria</taxon>
        <taxon>Bacillati</taxon>
        <taxon>Bacillota</taxon>
        <taxon>Clostridia</taxon>
        <taxon>Peptostreptococcales</taxon>
        <taxon>Thermotaleaceae</taxon>
        <taxon>Thermotalea</taxon>
    </lineage>
</organism>
<dbReference type="CDD" id="cd03221">
    <property type="entry name" value="ABCF_EF-3"/>
    <property type="match status" value="2"/>
</dbReference>
<evidence type="ECO:0000313" key="5">
    <source>
        <dbReference type="Proteomes" id="UP000070456"/>
    </source>
</evidence>
<dbReference type="InterPro" id="IPR003593">
    <property type="entry name" value="AAA+_ATPase"/>
</dbReference>
<dbReference type="PANTHER" id="PTHR42855:SF2">
    <property type="entry name" value="DRUG RESISTANCE ABC TRANSPORTER,ATP-BINDING PROTEIN"/>
    <property type="match status" value="1"/>
</dbReference>
<dbReference type="InterPro" id="IPR032781">
    <property type="entry name" value="ABC_tran_Xtn"/>
</dbReference>
<dbReference type="AlphaFoldDB" id="A0A140L5S5"/>
<dbReference type="Gene3D" id="3.40.50.300">
    <property type="entry name" value="P-loop containing nucleotide triphosphate hydrolases"/>
    <property type="match status" value="2"/>
</dbReference>
<dbReference type="OrthoDB" id="9801441at2"/>
<dbReference type="FunFam" id="3.40.50.300:FF:000011">
    <property type="entry name" value="Putative ABC transporter ATP-binding component"/>
    <property type="match status" value="1"/>
</dbReference>
<protein>
    <submittedName>
        <fullName evidence="4">Putative ABC transporter ATP-binding protein YbiT</fullName>
    </submittedName>
</protein>
<dbReference type="FunFam" id="3.40.50.300:FF:000905">
    <property type="entry name" value="Heme ABC transporter ATP-binding protein"/>
    <property type="match status" value="1"/>
</dbReference>
<dbReference type="PATRIC" id="fig|520762.4.peg.1516"/>
<dbReference type="GO" id="GO:0005524">
    <property type="term" value="F:ATP binding"/>
    <property type="evidence" value="ECO:0007669"/>
    <property type="project" value="UniProtKB-KW"/>
</dbReference>
<dbReference type="PROSITE" id="PS50893">
    <property type="entry name" value="ABC_TRANSPORTER_2"/>
    <property type="match status" value="2"/>
</dbReference>
<comment type="caution">
    <text evidence="4">The sequence shown here is derived from an EMBL/GenBank/DDBJ whole genome shotgun (WGS) entry which is preliminary data.</text>
</comment>
<dbReference type="SMART" id="SM00382">
    <property type="entry name" value="AAA"/>
    <property type="match status" value="2"/>
</dbReference>
<dbReference type="SUPFAM" id="SSF52540">
    <property type="entry name" value="P-loop containing nucleoside triphosphate hydrolases"/>
    <property type="match status" value="2"/>
</dbReference>
<proteinExistence type="predicted"/>
<keyword evidence="1" id="KW-0547">Nucleotide-binding</keyword>
<dbReference type="GO" id="GO:0016887">
    <property type="term" value="F:ATP hydrolysis activity"/>
    <property type="evidence" value="ECO:0007669"/>
    <property type="project" value="InterPro"/>
</dbReference>
<dbReference type="InterPro" id="IPR027417">
    <property type="entry name" value="P-loop_NTPase"/>
</dbReference>
<feature type="domain" description="ABC transporter" evidence="3">
    <location>
        <begin position="4"/>
        <end position="259"/>
    </location>
</feature>
<evidence type="ECO:0000259" key="3">
    <source>
        <dbReference type="PROSITE" id="PS50893"/>
    </source>
</evidence>
<dbReference type="STRING" id="520762.AN619_13630"/>
<dbReference type="Pfam" id="PF00005">
    <property type="entry name" value="ABC_tran"/>
    <property type="match status" value="2"/>
</dbReference>
<dbReference type="InterPro" id="IPR051309">
    <property type="entry name" value="ABCF_ATPase"/>
</dbReference>
<dbReference type="EMBL" id="LOEE01000030">
    <property type="protein sequence ID" value="KXG75900.1"/>
    <property type="molecule type" value="Genomic_DNA"/>
</dbReference>
<dbReference type="RefSeq" id="WP_068555965.1">
    <property type="nucleotide sequence ID" value="NZ_LOEE01000030.1"/>
</dbReference>
<evidence type="ECO:0000256" key="2">
    <source>
        <dbReference type="ARBA" id="ARBA00022840"/>
    </source>
</evidence>
<name>A0A140L5S5_9FIRM</name>
<evidence type="ECO:0000313" key="4">
    <source>
        <dbReference type="EMBL" id="KXG75900.1"/>
    </source>
</evidence>
<dbReference type="Pfam" id="PF12848">
    <property type="entry name" value="ABC_tran_Xtn"/>
    <property type="match status" value="1"/>
</dbReference>
<feature type="domain" description="ABC transporter" evidence="3">
    <location>
        <begin position="318"/>
        <end position="518"/>
    </location>
</feature>
<gene>
    <name evidence="4" type="primary">ybiT</name>
    <name evidence="4" type="ORF">AN619_13630</name>
</gene>
<dbReference type="Proteomes" id="UP000070456">
    <property type="component" value="Unassembled WGS sequence"/>
</dbReference>
<keyword evidence="5" id="KW-1185">Reference proteome</keyword>
<dbReference type="InterPro" id="IPR003439">
    <property type="entry name" value="ABC_transporter-like_ATP-bd"/>
</dbReference>
<sequence>MSVLTVQNISHGFGDRAIFEDVSFRLLKGEHVGFIGANGEGKSTFLNIITGKLVPDEGKVIWSNGVKVGYLDQHTTLTSGKTIRDVLRDAFENLYALEEKMLKIGDRMADVSGQELEKLLEEMGNIQDILESSGFYMIDAQIEEVANGLGLGAIGLDREVQDLSGGQRTKVLLAKLLLEKPTILLLDEPTNYLDAEHIEWLTKFLQEYENSFILISHDIEFLNKVVNIIYHVENRELTRYVGNYNDFVRLYEIKKEQQLNAYHRQQQEIAKLEDFIARNKARVATRGMANSRQKRLDKMELIEKPREKAKPTFFFKEARTPGRFIFTTQDLVIGYDKPLTKPLNICLERGQKVAVIGCNGLGKSTLLKTLLGLIPCYEGKIEHGDYVIPGYFEQELNSDNENTALEELWHEFPSYTQFEVRQALALAGLGNDRILSKMKVLSGGEQAKVRLSKLMQRECNVLILDEPTNHLDVDAKEELKKALKEFKGTILLVCHEPEFYQDWVTDVWSVEDWSNKIV</sequence>
<keyword evidence="2 4" id="KW-0067">ATP-binding</keyword>
<evidence type="ECO:0000256" key="1">
    <source>
        <dbReference type="ARBA" id="ARBA00022741"/>
    </source>
</evidence>
<dbReference type="PROSITE" id="PS00211">
    <property type="entry name" value="ABC_TRANSPORTER_1"/>
    <property type="match status" value="2"/>
</dbReference>
<reference evidence="4 5" key="1">
    <citation type="submission" date="2015-12" db="EMBL/GenBank/DDBJ databases">
        <title>Draft genome sequence of the thermoanaerobe Thermotalea metallivorans, an isolate from the runoff channel of the Great Artesian Basin, Australia.</title>
        <authorList>
            <person name="Patel B.K."/>
        </authorList>
    </citation>
    <scope>NUCLEOTIDE SEQUENCE [LARGE SCALE GENOMIC DNA]</scope>
    <source>
        <strain evidence="4 5">B2-1</strain>
    </source>
</reference>
<dbReference type="InterPro" id="IPR017871">
    <property type="entry name" value="ABC_transporter-like_CS"/>
</dbReference>
<accession>A0A140L5S5</accession>